<dbReference type="InterPro" id="IPR009091">
    <property type="entry name" value="RCC1/BLIP-II"/>
</dbReference>
<gene>
    <name evidence="4" type="ORF">Vbra_19344</name>
</gene>
<dbReference type="AlphaFoldDB" id="A0A0G4H1Y4"/>
<keyword evidence="5" id="KW-1185">Reference proteome</keyword>
<dbReference type="InParanoid" id="A0A0G4H1Y4"/>
<feature type="repeat" description="RCC1" evidence="2">
    <location>
        <begin position="85"/>
        <end position="137"/>
    </location>
</feature>
<feature type="region of interest" description="Disordered" evidence="3">
    <location>
        <begin position="424"/>
        <end position="459"/>
    </location>
</feature>
<dbReference type="PANTHER" id="PTHR22870:SF408">
    <property type="entry name" value="OS09G0560450 PROTEIN"/>
    <property type="match status" value="1"/>
</dbReference>
<dbReference type="InterPro" id="IPR051210">
    <property type="entry name" value="Ub_ligase/GEF_domain"/>
</dbReference>
<dbReference type="Proteomes" id="UP000041254">
    <property type="component" value="Unassembled WGS sequence"/>
</dbReference>
<evidence type="ECO:0000256" key="3">
    <source>
        <dbReference type="SAM" id="MobiDB-lite"/>
    </source>
</evidence>
<reference evidence="4 5" key="1">
    <citation type="submission" date="2014-11" db="EMBL/GenBank/DDBJ databases">
        <authorList>
            <person name="Zhu J."/>
            <person name="Qi W."/>
            <person name="Song R."/>
        </authorList>
    </citation>
    <scope>NUCLEOTIDE SEQUENCE [LARGE SCALE GENOMIC DNA]</scope>
</reference>
<sequence length="583" mass="64702">MYAPNLVQVLDADIAGVHFGPSFSVAFTEDGRLYSWGEDHSGCLGIGTRKTLAKEPTAIKGIPQDERVVGLTGGTDFVLAWSDKGSVFSWGDNAFGQLGSGNQAQRFEPKKVGLLEREIITQIIVAAGWSCFALAESGMVYAWGGNVHNELGLNRSDDRVLRPEPVLAMKGRRIRKIEGHNGSIVAYVSSKPSESHQAPQLVASPVSAQSASLLPSFTRDIEVFWGVDLMRRVLDEMAEWWSRVLEIRHGEPSPSAIDASGGSIHLLGHEPTSDDLDQFASESQLLRAAEDLSTLTRAVLDQMRELEHSATLKFLLAVMLDDIRLRHEKIDRILATRRLVDAKTDLQGIVDQAEMSGDDYLEGRYDTDSQLRRLEQASRVTEAALHNVRTAPAPDLFSQELQLAVMESLEKGLQLNETHAQLIKTAGSRRQERQGRRRQSQRHGSSSMRRDSDAGNTAAGDGQVAIDVYEDVSALKPVARRWQALKGFSLGRLCLECERNRYDYGNDEEFLAFLVRQSDAKIDKTLRLDRDQLLSRSCLAPSLVYDLLLENGELRKMANAYQLRVYVLDKGRRRQGSGSSGSR</sequence>
<dbReference type="STRING" id="1169540.A0A0G4H1Y4"/>
<dbReference type="VEuPathDB" id="CryptoDB:Vbra_19344"/>
<dbReference type="PROSITE" id="PS50012">
    <property type="entry name" value="RCC1_3"/>
    <property type="match status" value="3"/>
</dbReference>
<dbReference type="InterPro" id="IPR000408">
    <property type="entry name" value="Reg_chr_condens"/>
</dbReference>
<evidence type="ECO:0000313" key="5">
    <source>
        <dbReference type="Proteomes" id="UP000041254"/>
    </source>
</evidence>
<name>A0A0G4H1Y4_VITBC</name>
<evidence type="ECO:0000313" key="4">
    <source>
        <dbReference type="EMBL" id="CEM37643.1"/>
    </source>
</evidence>
<organism evidence="4 5">
    <name type="scientific">Vitrella brassicaformis (strain CCMP3155)</name>
    <dbReference type="NCBI Taxonomy" id="1169540"/>
    <lineage>
        <taxon>Eukaryota</taxon>
        <taxon>Sar</taxon>
        <taxon>Alveolata</taxon>
        <taxon>Colpodellida</taxon>
        <taxon>Vitrellaceae</taxon>
        <taxon>Vitrella</taxon>
    </lineage>
</organism>
<feature type="repeat" description="RCC1" evidence="2">
    <location>
        <begin position="138"/>
        <end position="190"/>
    </location>
</feature>
<dbReference type="SUPFAM" id="SSF50985">
    <property type="entry name" value="RCC1/BLIP-II"/>
    <property type="match status" value="1"/>
</dbReference>
<keyword evidence="1" id="KW-0677">Repeat</keyword>
<dbReference type="Pfam" id="PF00415">
    <property type="entry name" value="RCC1"/>
    <property type="match status" value="3"/>
</dbReference>
<dbReference type="PANTHER" id="PTHR22870">
    <property type="entry name" value="REGULATOR OF CHROMOSOME CONDENSATION"/>
    <property type="match status" value="1"/>
</dbReference>
<accession>A0A0G4H1Y4</accession>
<proteinExistence type="predicted"/>
<protein>
    <submittedName>
        <fullName evidence="4">Uncharacterized protein</fullName>
    </submittedName>
</protein>
<evidence type="ECO:0000256" key="2">
    <source>
        <dbReference type="PROSITE-ProRule" id="PRU00235"/>
    </source>
</evidence>
<dbReference type="EMBL" id="CDMY01000947">
    <property type="protein sequence ID" value="CEM37643.1"/>
    <property type="molecule type" value="Genomic_DNA"/>
</dbReference>
<evidence type="ECO:0000256" key="1">
    <source>
        <dbReference type="ARBA" id="ARBA00022737"/>
    </source>
</evidence>
<feature type="repeat" description="RCC1" evidence="2">
    <location>
        <begin position="31"/>
        <end position="84"/>
    </location>
</feature>
<dbReference type="OrthoDB" id="310865at2759"/>
<dbReference type="Gene3D" id="2.130.10.30">
    <property type="entry name" value="Regulator of chromosome condensation 1/beta-lactamase-inhibitor protein II"/>
    <property type="match status" value="1"/>
</dbReference>